<dbReference type="Pfam" id="PF02525">
    <property type="entry name" value="Flavodoxin_2"/>
    <property type="match status" value="1"/>
</dbReference>
<dbReference type="AlphaFoldDB" id="A0A3E1NCQ3"/>
<accession>A0A3E1NCQ3</accession>
<protein>
    <recommendedName>
        <fullName evidence="2">Flavodoxin-like fold domain-containing protein</fullName>
    </recommendedName>
</protein>
<dbReference type="OrthoDB" id="652200at2"/>
<feature type="domain" description="Flavodoxin-like fold" evidence="2">
    <location>
        <begin position="2"/>
        <end position="165"/>
    </location>
</feature>
<evidence type="ECO:0000313" key="4">
    <source>
        <dbReference type="Proteomes" id="UP000261284"/>
    </source>
</evidence>
<proteinExistence type="predicted"/>
<comment type="caution">
    <text evidence="3">The sequence shown here is derived from an EMBL/GenBank/DDBJ whole genome shotgun (WGS) entry which is preliminary data.</text>
</comment>
<dbReference type="Gene3D" id="3.40.50.360">
    <property type="match status" value="1"/>
</dbReference>
<dbReference type="Proteomes" id="UP000261284">
    <property type="component" value="Unassembled WGS sequence"/>
</dbReference>
<feature type="coiled-coil region" evidence="1">
    <location>
        <begin position="48"/>
        <end position="75"/>
    </location>
</feature>
<dbReference type="SUPFAM" id="SSF52218">
    <property type="entry name" value="Flavoproteins"/>
    <property type="match status" value="1"/>
</dbReference>
<keyword evidence="1" id="KW-0175">Coiled coil</keyword>
<evidence type="ECO:0000313" key="3">
    <source>
        <dbReference type="EMBL" id="RFM25594.1"/>
    </source>
</evidence>
<dbReference type="RefSeq" id="WP_116849907.1">
    <property type="nucleotide sequence ID" value="NZ_QTJU01000019.1"/>
</dbReference>
<dbReference type="InterPro" id="IPR003680">
    <property type="entry name" value="Flavodoxin_fold"/>
</dbReference>
<dbReference type="InterPro" id="IPR029039">
    <property type="entry name" value="Flavoprotein-like_sf"/>
</dbReference>
<reference evidence="3 4" key="1">
    <citation type="submission" date="2018-08" db="EMBL/GenBank/DDBJ databases">
        <title>Chitinophagaceae sp. K23C18032701, a novel bacterium isolated from forest soil.</title>
        <authorList>
            <person name="Wang C."/>
        </authorList>
    </citation>
    <scope>NUCLEOTIDE SEQUENCE [LARGE SCALE GENOMIC DNA]</scope>
    <source>
        <strain evidence="3 4">K23C18032701</strain>
    </source>
</reference>
<sequence>MKNLLLLYGDADKTGINTALWEAYKKGAQESGAAIRELHIMDLKFNPNKQFSNRVAELEIDLQLALEQLHKANHIVLFCTVNSDSIAARLSGFFDRLFLPNQVFPVGSASFNNNFSGKSARIVSVLDEASWEEWVETKVPTYHSIKRSVLEQCRIKPVHTCTIGYLHTLKNGYAQKWLRKMEGFGKKIL</sequence>
<organism evidence="3 4">
    <name type="scientific">Deminuibacter soli</name>
    <dbReference type="NCBI Taxonomy" id="2291815"/>
    <lineage>
        <taxon>Bacteria</taxon>
        <taxon>Pseudomonadati</taxon>
        <taxon>Bacteroidota</taxon>
        <taxon>Chitinophagia</taxon>
        <taxon>Chitinophagales</taxon>
        <taxon>Chitinophagaceae</taxon>
        <taxon>Deminuibacter</taxon>
    </lineage>
</organism>
<dbReference type="EMBL" id="QTJU01000019">
    <property type="protein sequence ID" value="RFM25594.1"/>
    <property type="molecule type" value="Genomic_DNA"/>
</dbReference>
<name>A0A3E1NCQ3_9BACT</name>
<evidence type="ECO:0000256" key="1">
    <source>
        <dbReference type="SAM" id="Coils"/>
    </source>
</evidence>
<evidence type="ECO:0000259" key="2">
    <source>
        <dbReference type="Pfam" id="PF02525"/>
    </source>
</evidence>
<keyword evidence="4" id="KW-1185">Reference proteome</keyword>
<gene>
    <name evidence="3" type="ORF">DXN05_24255</name>
</gene>